<evidence type="ECO:0000259" key="8">
    <source>
        <dbReference type="PROSITE" id="PS51007"/>
    </source>
</evidence>
<proteinExistence type="predicted"/>
<dbReference type="Pfam" id="PF03150">
    <property type="entry name" value="CCP_MauG"/>
    <property type="match status" value="1"/>
</dbReference>
<keyword evidence="2 7" id="KW-0349">Heme</keyword>
<dbReference type="PROSITE" id="PS51007">
    <property type="entry name" value="CYTC"/>
    <property type="match status" value="2"/>
</dbReference>
<evidence type="ECO:0000256" key="1">
    <source>
        <dbReference type="ARBA" id="ARBA00004196"/>
    </source>
</evidence>
<evidence type="ECO:0000256" key="2">
    <source>
        <dbReference type="ARBA" id="ARBA00022617"/>
    </source>
</evidence>
<name>A0ABP7XFM8_9FLAO</name>
<dbReference type="InterPro" id="IPR038352">
    <property type="entry name" value="Imelysin_sf"/>
</dbReference>
<dbReference type="InterPro" id="IPR036909">
    <property type="entry name" value="Cyt_c-like_dom_sf"/>
</dbReference>
<dbReference type="Proteomes" id="UP001500459">
    <property type="component" value="Unassembled WGS sequence"/>
</dbReference>
<accession>A0ABP7XFM8</accession>
<organism evidence="9 10">
    <name type="scientific">Aquimarina addita</name>
    <dbReference type="NCBI Taxonomy" id="870485"/>
    <lineage>
        <taxon>Bacteria</taxon>
        <taxon>Pseudomonadati</taxon>
        <taxon>Bacteroidota</taxon>
        <taxon>Flavobacteriia</taxon>
        <taxon>Flavobacteriales</taxon>
        <taxon>Flavobacteriaceae</taxon>
        <taxon>Aquimarina</taxon>
    </lineage>
</organism>
<protein>
    <submittedName>
        <fullName evidence="9">Cytochrome c peroxidase</fullName>
    </submittedName>
</protein>
<dbReference type="InterPro" id="IPR009056">
    <property type="entry name" value="Cyt_c-like_dom"/>
</dbReference>
<sequence>MDMKKQHVTILLLLISGIVLYSCHERQKKSLNDAYEDLETVSWIRVQEYYKNHIKEAIIMLDSVQLAIPNQEKTTYFFKKARIAFKKAEPYASYLNPDVGHKVNGPALPTYKEDSGRIMDPIGLQTMEEYIYDGDINNPDFKKITSITKGMFAILKKDLDKRKLNPERFFVSTHQQLFRLVSLAMAGFDTPISQLSIQETSISLQSLQYVYEHSIQPIILKKKPVLNASFIKSINKAVQYIGEHDDFINFDRFTFIRDYLNPITRDWVAIRKESDLWKGSSSFAMNFDAPTFFEENSFNMDFFKSAKNRKPSKDQIELGNKLFFDPKISKNKTISCATCHLPEKAYADDVALSSDNSGIRLQRNTPTLMNAAFQKAFFWDGRSATLTDQVNAVFKNKKEFDTEIHQFSGEILQDTTYYSLLQKAYGKLPKGNQEIIRAISSYVATLKGFNSKFDQNIRGEIDTFSDSEKRGFNLYMGKALCATCHFIPLTNGTVPPFFKETEKEVIGVPATTSNKKLDDDVGFYTMFEEEIHKGMFKTPTIRNASLTAPYMHNGVYNTLEQVLEFYNLGGGGGLGFDLEYQTLPFDNLELSDQEQKDIIAFIHTLEDVTIDTKNY</sequence>
<evidence type="ECO:0000256" key="4">
    <source>
        <dbReference type="ARBA" id="ARBA00022729"/>
    </source>
</evidence>
<evidence type="ECO:0000256" key="5">
    <source>
        <dbReference type="ARBA" id="ARBA00023002"/>
    </source>
</evidence>
<comment type="subcellular location">
    <subcellularLocation>
        <location evidence="1">Cell envelope</location>
    </subcellularLocation>
</comment>
<keyword evidence="5" id="KW-0560">Oxidoreductase</keyword>
<dbReference type="Gene3D" id="1.20.1420.20">
    <property type="entry name" value="M75 peptidase, HXXE motif"/>
    <property type="match status" value="1"/>
</dbReference>
<evidence type="ECO:0000256" key="3">
    <source>
        <dbReference type="ARBA" id="ARBA00022723"/>
    </source>
</evidence>
<dbReference type="InterPro" id="IPR051395">
    <property type="entry name" value="Cytochrome_c_Peroxidase/MauG"/>
</dbReference>
<feature type="domain" description="Cytochrome c" evidence="8">
    <location>
        <begin position="314"/>
        <end position="447"/>
    </location>
</feature>
<dbReference type="PANTHER" id="PTHR30600:SF10">
    <property type="entry name" value="BLL6722 PROTEIN"/>
    <property type="match status" value="1"/>
</dbReference>
<evidence type="ECO:0000256" key="7">
    <source>
        <dbReference type="PROSITE-ProRule" id="PRU00433"/>
    </source>
</evidence>
<reference evidence="10" key="1">
    <citation type="journal article" date="2019" name="Int. J. Syst. Evol. Microbiol.">
        <title>The Global Catalogue of Microorganisms (GCM) 10K type strain sequencing project: providing services to taxonomists for standard genome sequencing and annotation.</title>
        <authorList>
            <consortium name="The Broad Institute Genomics Platform"/>
            <consortium name="The Broad Institute Genome Sequencing Center for Infectious Disease"/>
            <person name="Wu L."/>
            <person name="Ma J."/>
        </authorList>
    </citation>
    <scope>NUCLEOTIDE SEQUENCE [LARGE SCALE GENOMIC DNA]</scope>
    <source>
        <strain evidence="10">JCM 17106</strain>
    </source>
</reference>
<keyword evidence="3 7" id="KW-0479">Metal-binding</keyword>
<dbReference type="GO" id="GO:0004601">
    <property type="term" value="F:peroxidase activity"/>
    <property type="evidence" value="ECO:0007669"/>
    <property type="project" value="UniProtKB-KW"/>
</dbReference>
<keyword evidence="4" id="KW-0732">Signal</keyword>
<gene>
    <name evidence="9" type="ORF">GCM10022393_14740</name>
</gene>
<dbReference type="PROSITE" id="PS51257">
    <property type="entry name" value="PROKAR_LIPOPROTEIN"/>
    <property type="match status" value="1"/>
</dbReference>
<keyword evidence="9" id="KW-0575">Peroxidase</keyword>
<dbReference type="EMBL" id="BAABCW010000004">
    <property type="protein sequence ID" value="GAA4114880.1"/>
    <property type="molecule type" value="Genomic_DNA"/>
</dbReference>
<dbReference type="PANTHER" id="PTHR30600">
    <property type="entry name" value="CYTOCHROME C PEROXIDASE-RELATED"/>
    <property type="match status" value="1"/>
</dbReference>
<evidence type="ECO:0000313" key="10">
    <source>
        <dbReference type="Proteomes" id="UP001500459"/>
    </source>
</evidence>
<evidence type="ECO:0000313" key="9">
    <source>
        <dbReference type="EMBL" id="GAA4114880.1"/>
    </source>
</evidence>
<comment type="caution">
    <text evidence="9">The sequence shown here is derived from an EMBL/GenBank/DDBJ whole genome shotgun (WGS) entry which is preliminary data.</text>
</comment>
<keyword evidence="10" id="KW-1185">Reference proteome</keyword>
<feature type="domain" description="Cytochrome c" evidence="8">
    <location>
        <begin position="466"/>
        <end position="606"/>
    </location>
</feature>
<keyword evidence="6 7" id="KW-0408">Iron</keyword>
<dbReference type="InterPro" id="IPR004852">
    <property type="entry name" value="Di-haem_cyt_c_peroxidsae"/>
</dbReference>
<evidence type="ECO:0000256" key="6">
    <source>
        <dbReference type="ARBA" id="ARBA00023004"/>
    </source>
</evidence>
<dbReference type="Gene3D" id="1.10.760.10">
    <property type="entry name" value="Cytochrome c-like domain"/>
    <property type="match status" value="2"/>
</dbReference>
<dbReference type="SUPFAM" id="SSF46626">
    <property type="entry name" value="Cytochrome c"/>
    <property type="match status" value="2"/>
</dbReference>